<dbReference type="InterPro" id="IPR041191">
    <property type="entry name" value="pPIWI_RE_Y"/>
</dbReference>
<evidence type="ECO:0008006" key="5">
    <source>
        <dbReference type="Google" id="ProtNLM"/>
    </source>
</evidence>
<comment type="caution">
    <text evidence="3">The sequence shown here is derived from an EMBL/GenBank/DDBJ whole genome shotgun (WGS) entry which is preliminary data.</text>
</comment>
<sequence>MRDFHRGGYALPYPPDAQLGLDRIVLACLREGREPPVGVPHLMRLCELPFSKWPIEISEDCGGPDAVLINPHTRQPSRTCVEWAVSGLHTGADETTSSVLLRLAMGSHSAWATYRDFLIENPVIDLHAGPGFLTRPEMRRIWQHVQALYVDLRPELRCPSCGLFASQGKDGAGWCESESCDAFPQEQEQEQERADKDIKALPRETRLSLVPAGRAEQALRASLLAVGAEVRMAPEPFVHAVVTLPSGATWALVVRVDTQPVLLAEAVQSWGVLAGVARMVVTVPEDVMRRRADYSAVFDRHNTGRDWTLLSTRRFLAEVKRAARKVKARA</sequence>
<dbReference type="InterPro" id="IPR040828">
    <property type="entry name" value="pPIWI_RE_REase"/>
</dbReference>
<name>A0AAE3GGV6_9PSEU</name>
<accession>A0AAE3GGV6</accession>
<keyword evidence="4" id="KW-1185">Reference proteome</keyword>
<dbReference type="Proteomes" id="UP001206128">
    <property type="component" value="Unassembled WGS sequence"/>
</dbReference>
<evidence type="ECO:0000313" key="4">
    <source>
        <dbReference type="Proteomes" id="UP001206128"/>
    </source>
</evidence>
<dbReference type="Pfam" id="PF18156">
    <property type="entry name" value="pPIWI_RE_Y"/>
    <property type="match status" value="1"/>
</dbReference>
<feature type="domain" description="REase associating with pPIWI RE" evidence="1">
    <location>
        <begin position="213"/>
        <end position="325"/>
    </location>
</feature>
<evidence type="ECO:0000259" key="2">
    <source>
        <dbReference type="Pfam" id="PF18156"/>
    </source>
</evidence>
<organism evidence="3 4">
    <name type="scientific">Goodfellowiella coeruleoviolacea</name>
    <dbReference type="NCBI Taxonomy" id="334858"/>
    <lineage>
        <taxon>Bacteria</taxon>
        <taxon>Bacillati</taxon>
        <taxon>Actinomycetota</taxon>
        <taxon>Actinomycetes</taxon>
        <taxon>Pseudonocardiales</taxon>
        <taxon>Pseudonocardiaceae</taxon>
        <taxon>Goodfellowiella</taxon>
    </lineage>
</organism>
<dbReference type="Pfam" id="PF18154">
    <property type="entry name" value="pPIWI_RE_REase"/>
    <property type="match status" value="1"/>
</dbReference>
<protein>
    <recommendedName>
        <fullName evidence="5">REase associating with pPIWI RE domain-containing protein</fullName>
    </recommendedName>
</protein>
<gene>
    <name evidence="3" type="ORF">LX83_003997</name>
</gene>
<dbReference type="AlphaFoldDB" id="A0AAE3GGV6"/>
<dbReference type="EMBL" id="JAMTCK010000009">
    <property type="protein sequence ID" value="MCP2167124.1"/>
    <property type="molecule type" value="Genomic_DNA"/>
</dbReference>
<reference evidence="3" key="1">
    <citation type="submission" date="2022-06" db="EMBL/GenBank/DDBJ databases">
        <title>Genomic Encyclopedia of Archaeal and Bacterial Type Strains, Phase II (KMG-II): from individual species to whole genera.</title>
        <authorList>
            <person name="Goeker M."/>
        </authorList>
    </citation>
    <scope>NUCLEOTIDE SEQUENCE</scope>
    <source>
        <strain evidence="3">DSM 43935</strain>
    </source>
</reference>
<evidence type="ECO:0000313" key="3">
    <source>
        <dbReference type="EMBL" id="MCP2167124.1"/>
    </source>
</evidence>
<evidence type="ECO:0000259" key="1">
    <source>
        <dbReference type="Pfam" id="PF18154"/>
    </source>
</evidence>
<proteinExistence type="predicted"/>
<feature type="domain" description="pPIWI-RE three-gene island" evidence="2">
    <location>
        <begin position="8"/>
        <end position="124"/>
    </location>
</feature>